<gene>
    <name evidence="3" type="primary">LOC114856362</name>
</gene>
<sequence length="356" mass="40387">MPPRMRSVTQPHRTRLLPGWMSQSLLFSPQRLGYVPPLQTPLSDLPVELDGWAHLWEKPDGIPSADIHWLKEDTTRGMFTAVHVYKDNTGVLKRRRVMASDRMWFYPPEPPAYAGGVLPGPQLFFRSRVFVWHPVGVWRCWLKCPRGDKCVGAGNDVHLYKSGYHHRPRHICDVSSWYTMLTEVLCCGRCTKAGRNHEGITVGRWLAWDAAILAQLSEAHQAMFPGVVTSKRGVDKNVVRLLRHRTEGNTMIKVWRQIQKNRHDTTLLMTVAEPGGIVSALRHKFQAPPPPRELPSAPLLRHAFLLAEANNVQDYRNQILSSFGTVLKMDSTKKVVKKLSGEGQYSPVLSMNSPKN</sequence>
<dbReference type="KEGG" id="bspl:114856362"/>
<organism evidence="2 3">
    <name type="scientific">Betta splendens</name>
    <name type="common">Siamese fighting fish</name>
    <dbReference type="NCBI Taxonomy" id="158456"/>
    <lineage>
        <taxon>Eukaryota</taxon>
        <taxon>Metazoa</taxon>
        <taxon>Chordata</taxon>
        <taxon>Craniata</taxon>
        <taxon>Vertebrata</taxon>
        <taxon>Euteleostomi</taxon>
        <taxon>Actinopterygii</taxon>
        <taxon>Neopterygii</taxon>
        <taxon>Teleostei</taxon>
        <taxon>Neoteleostei</taxon>
        <taxon>Acanthomorphata</taxon>
        <taxon>Anabantaria</taxon>
        <taxon>Anabantiformes</taxon>
        <taxon>Anabantoidei</taxon>
        <taxon>Osphronemidae</taxon>
        <taxon>Betta</taxon>
    </lineage>
</organism>
<dbReference type="GeneID" id="114856362"/>
<accession>A0A9W2XUG4</accession>
<protein>
    <submittedName>
        <fullName evidence="3">Uncharacterized protein LOC114856362</fullName>
    </submittedName>
</protein>
<dbReference type="InterPro" id="IPR046616">
    <property type="entry name" value="DUF6729"/>
</dbReference>
<dbReference type="RefSeq" id="XP_055365239.1">
    <property type="nucleotide sequence ID" value="XM_055509264.1"/>
</dbReference>
<reference evidence="3" key="1">
    <citation type="submission" date="2025-08" db="UniProtKB">
        <authorList>
            <consortium name="RefSeq"/>
        </authorList>
    </citation>
    <scope>IDENTIFICATION</scope>
</reference>
<evidence type="ECO:0000313" key="3">
    <source>
        <dbReference type="RefSeq" id="XP_055365239.1"/>
    </source>
</evidence>
<dbReference type="PANTHER" id="PTHR24401:SF29">
    <property type="entry name" value="SI:CH211-243P7.3-RELATED"/>
    <property type="match status" value="1"/>
</dbReference>
<dbReference type="OrthoDB" id="8960663at2759"/>
<name>A0A9W2XUG4_BETSP</name>
<dbReference type="Pfam" id="PF20499">
    <property type="entry name" value="DUF6729"/>
    <property type="match status" value="1"/>
</dbReference>
<feature type="domain" description="DUF6729" evidence="1">
    <location>
        <begin position="96"/>
        <end position="304"/>
    </location>
</feature>
<evidence type="ECO:0000259" key="1">
    <source>
        <dbReference type="Pfam" id="PF20499"/>
    </source>
</evidence>
<proteinExistence type="predicted"/>
<keyword evidence="2" id="KW-1185">Reference proteome</keyword>
<dbReference type="PANTHER" id="PTHR24401">
    <property type="entry name" value="SI:CH211-243P7.3-RELATED"/>
    <property type="match status" value="1"/>
</dbReference>
<evidence type="ECO:0000313" key="2">
    <source>
        <dbReference type="Proteomes" id="UP000515150"/>
    </source>
</evidence>
<dbReference type="Proteomes" id="UP000515150">
    <property type="component" value="Chromosome 5"/>
</dbReference>
<dbReference type="AlphaFoldDB" id="A0A9W2XUG4"/>